<evidence type="ECO:0000313" key="3">
    <source>
        <dbReference type="Proteomes" id="UP000235392"/>
    </source>
</evidence>
<sequence length="853" mass="97583">MNLRFKNFNDFVPVSAAIVRTLLKDFSSSDLKPRMLAAANSIHASEFESKAQAGRTLSSIRAAITSEGNSLPLAQFDPQEPLSIRPSTDHLLACHHDPPCSPDSQTASSTAPLDASSKKTPNRRLGNFPRLKSNWLKYRADLKEILSDVFVWVRYQVYKIRMLSLRPTTPKELKKFWKVRDQIASVLPRNLELGNGDILNVKNLAARLDRKLTPPVNPYKPGKKVALEESDYENYLGILKTRHIFSARLNYLEQNLESIKISTGLNPVEKQVKDEVADFIHGIDPRSHHRKYDGELHTVIHSIKPQLDEWRLQSKRYFLVEAPEDYFPTIFPEAGVKYKPKINLDRFAQARTVQENRLPAPEEESGHSILTVEKVMQDSPANINLEEELHRYAMVEGFENILEDINFAAHDLLMNELKPRVPFYLAEPSDSLIPGITSIFASPSKENAAWLQERYQQFYDTLATPSMVYQQLKGLPEDEIRIRSTLDTHADFLDFLSREDQEGLEKSSSDIKQFEGQLREIESRYKTHGHREKEALDDFRQAAIKPDLVVERPFVYKLYQQGIIDKSTRQKLNPPGGLTRDVFMKNLGTEQIFVKGLMSKFEQDLLKGLVTSEEILARTTRILAQSHIDKLDSTAKQIYITPGLFTTPPSYKFNEALKIFQPDNVKKLARSEQDIIMLTKAYIEGILPPKFSDAGYESDLDKFLSQIKIPQSGRSSIDQIGMMPRFPNFDARLSAFYLKPLSEGDARLRGTPYSRLTQQSMRDLNELSSTFYSTRDVSKEERTWTSRIDVFEKEHYDHIGEIRKIMTSCLRETDVHHSSSSHNIPAPQRAIELILSLGKKIKTCASIKTRKKK</sequence>
<organism evidence="2 3">
    <name type="scientific">Puccinia coronata f. sp. avenae</name>
    <dbReference type="NCBI Taxonomy" id="200324"/>
    <lineage>
        <taxon>Eukaryota</taxon>
        <taxon>Fungi</taxon>
        <taxon>Dikarya</taxon>
        <taxon>Basidiomycota</taxon>
        <taxon>Pucciniomycotina</taxon>
        <taxon>Pucciniomycetes</taxon>
        <taxon>Pucciniales</taxon>
        <taxon>Pucciniaceae</taxon>
        <taxon>Puccinia</taxon>
    </lineage>
</organism>
<proteinExistence type="predicted"/>
<accession>A0A2N5VBT1</accession>
<dbReference type="Proteomes" id="UP000235392">
    <property type="component" value="Unassembled WGS sequence"/>
</dbReference>
<dbReference type="EMBL" id="PGCI01000031">
    <property type="protein sequence ID" value="PLW47431.1"/>
    <property type="molecule type" value="Genomic_DNA"/>
</dbReference>
<feature type="region of interest" description="Disordered" evidence="1">
    <location>
        <begin position="96"/>
        <end position="125"/>
    </location>
</feature>
<evidence type="ECO:0000256" key="1">
    <source>
        <dbReference type="SAM" id="MobiDB-lite"/>
    </source>
</evidence>
<dbReference type="AlphaFoldDB" id="A0A2N5VBT1"/>
<evidence type="ECO:0000313" key="2">
    <source>
        <dbReference type="EMBL" id="PLW47431.1"/>
    </source>
</evidence>
<feature type="compositionally biased region" description="Polar residues" evidence="1">
    <location>
        <begin position="102"/>
        <end position="111"/>
    </location>
</feature>
<name>A0A2N5VBT1_9BASI</name>
<comment type="caution">
    <text evidence="2">The sequence shown here is derived from an EMBL/GenBank/DDBJ whole genome shotgun (WGS) entry which is preliminary data.</text>
</comment>
<gene>
    <name evidence="2" type="ORF">PCASD_04407</name>
</gene>
<protein>
    <submittedName>
        <fullName evidence="2">Uncharacterized protein</fullName>
    </submittedName>
</protein>
<reference evidence="2 3" key="1">
    <citation type="submission" date="2017-11" db="EMBL/GenBank/DDBJ databases">
        <title>De novo assembly and phasing of dikaryotic genomes from two isolates of Puccinia coronata f. sp. avenae, the causal agent of oat crown rust.</title>
        <authorList>
            <person name="Miller M.E."/>
            <person name="Zhang Y."/>
            <person name="Omidvar V."/>
            <person name="Sperschneider J."/>
            <person name="Schwessinger B."/>
            <person name="Raley C."/>
            <person name="Palmer J.M."/>
            <person name="Garnica D."/>
            <person name="Upadhyaya N."/>
            <person name="Rathjen J."/>
            <person name="Taylor J.M."/>
            <person name="Park R.F."/>
            <person name="Dodds P.N."/>
            <person name="Hirsch C.D."/>
            <person name="Kianian S.F."/>
            <person name="Figueroa M."/>
        </authorList>
    </citation>
    <scope>NUCLEOTIDE SEQUENCE [LARGE SCALE GENOMIC DNA]</scope>
    <source>
        <strain evidence="2">12SD80</strain>
    </source>
</reference>